<protein>
    <recommendedName>
        <fullName evidence="7">Deoxyribose-phosphate aldolase</fullName>
        <shortName evidence="7">DERA</shortName>
        <ecNumber evidence="7">4.1.2.4</ecNumber>
    </recommendedName>
    <alternativeName>
        <fullName evidence="7">2-deoxy-D-ribose 5-phosphate aldolase</fullName>
    </alternativeName>
    <alternativeName>
        <fullName evidence="7">Phosphodeoxyriboaldolase</fullName>
        <shortName evidence="7">Deoxyriboaldolase</shortName>
    </alternativeName>
</protein>
<keyword evidence="4 7" id="KW-0456">Lyase</keyword>
<dbReference type="SMART" id="SM01133">
    <property type="entry name" value="DeoC"/>
    <property type="match status" value="1"/>
</dbReference>
<evidence type="ECO:0000256" key="2">
    <source>
        <dbReference type="ARBA" id="ARBA00022490"/>
    </source>
</evidence>
<dbReference type="InterPro" id="IPR000086">
    <property type="entry name" value="NUDIX_hydrolase_dom"/>
</dbReference>
<keyword evidence="11" id="KW-1185">Reference proteome</keyword>
<accession>A0ABU1IJX3</accession>
<organism evidence="10 11">
    <name type="scientific">Desmospora profundinema</name>
    <dbReference type="NCBI Taxonomy" id="1571184"/>
    <lineage>
        <taxon>Bacteria</taxon>
        <taxon>Bacillati</taxon>
        <taxon>Bacillota</taxon>
        <taxon>Bacilli</taxon>
        <taxon>Bacillales</taxon>
        <taxon>Thermoactinomycetaceae</taxon>
        <taxon>Desmospora</taxon>
    </lineage>
</organism>
<dbReference type="Gene3D" id="3.20.20.70">
    <property type="entry name" value="Aldolase class I"/>
    <property type="match status" value="1"/>
</dbReference>
<evidence type="ECO:0000259" key="9">
    <source>
        <dbReference type="PROSITE" id="PS51462"/>
    </source>
</evidence>
<dbReference type="SUPFAM" id="SSF51569">
    <property type="entry name" value="Aldolase"/>
    <property type="match status" value="1"/>
</dbReference>
<keyword evidence="2 7" id="KW-0963">Cytoplasm</keyword>
<dbReference type="CDD" id="cd03673">
    <property type="entry name" value="NUDIX_Ap6A_hydrolase"/>
    <property type="match status" value="1"/>
</dbReference>
<evidence type="ECO:0000313" key="11">
    <source>
        <dbReference type="Proteomes" id="UP001185012"/>
    </source>
</evidence>
<comment type="caution">
    <text evidence="10">The sequence shown here is derived from an EMBL/GenBank/DDBJ whole genome shotgun (WGS) entry which is preliminary data.</text>
</comment>
<dbReference type="NCBIfam" id="TIGR00126">
    <property type="entry name" value="deoC"/>
    <property type="match status" value="1"/>
</dbReference>
<feature type="active site" description="Schiff-base intermediate with acetaldehyde" evidence="7">
    <location>
        <position position="304"/>
    </location>
</feature>
<dbReference type="InterPro" id="IPR013785">
    <property type="entry name" value="Aldolase_TIM"/>
</dbReference>
<dbReference type="Gene3D" id="3.90.79.10">
    <property type="entry name" value="Nucleoside Triphosphate Pyrophosphohydrolase"/>
    <property type="match status" value="1"/>
</dbReference>
<dbReference type="PANTHER" id="PTHR10889">
    <property type="entry name" value="DEOXYRIBOSE-PHOSPHATE ALDOLASE"/>
    <property type="match status" value="1"/>
</dbReference>
<comment type="similarity">
    <text evidence="1 7">Belongs to the DeoC/FbaB aldolase family. DeoC type 1 subfamily.</text>
</comment>
<dbReference type="CDD" id="cd00959">
    <property type="entry name" value="DeoC"/>
    <property type="match status" value="1"/>
</dbReference>
<sequence>MKEVSAGGVVCLRDQGEWRILLIEDRYSRWTLPKGKQEPGETIEETALREIEEETGVKGRIIAPLDRIGYTYFHPNHGQVQKEVHYFLVAAERGAVQAQLSEITQVAWFTPWEAWAKQREEGYDNNDRVLFQALLRLDAVWFRSEKGESALNTRELASLIDHTLLKPEATADQIDRLCEEAAEHHFASVCVNPYWVARSAEKLKGTDVKVCTVVGFPLGASHSVVKAAETKQAIRDGAGEIDMVMNIGALKSGDTDTVRQDIAAVVKAADGVLVKVILETGLLSEDEIRTASEQAKEAGAHFVKTSTGFGYGGATVEAVALMRQTVGPKMGVKASGGVRDRQTAKAMVQAGATRIGASASVAIVTGGTGSSEY</sequence>
<keyword evidence="3 8" id="KW-0378">Hydrolase</keyword>
<dbReference type="PANTHER" id="PTHR10889:SF1">
    <property type="entry name" value="DEOXYRIBOSE-PHOSPHATE ALDOLASE"/>
    <property type="match status" value="1"/>
</dbReference>
<evidence type="ECO:0000256" key="8">
    <source>
        <dbReference type="RuleBase" id="RU003476"/>
    </source>
</evidence>
<dbReference type="EC" id="4.1.2.4" evidence="7"/>
<dbReference type="PROSITE" id="PS51462">
    <property type="entry name" value="NUDIX"/>
    <property type="match status" value="1"/>
</dbReference>
<evidence type="ECO:0000256" key="7">
    <source>
        <dbReference type="HAMAP-Rule" id="MF_00114"/>
    </source>
</evidence>
<evidence type="ECO:0000313" key="10">
    <source>
        <dbReference type="EMBL" id="MDR6225058.1"/>
    </source>
</evidence>
<evidence type="ECO:0000256" key="6">
    <source>
        <dbReference type="ARBA" id="ARBA00048791"/>
    </source>
</evidence>
<comment type="pathway">
    <text evidence="7">Carbohydrate degradation; 2-deoxy-D-ribose 1-phosphate degradation; D-glyceraldehyde 3-phosphate and acetaldehyde from 2-deoxy-alpha-D-ribose 1-phosphate: step 2/2.</text>
</comment>
<dbReference type="InterPro" id="IPR028581">
    <property type="entry name" value="DeoC_typeI"/>
</dbReference>
<proteinExistence type="inferred from homology"/>
<dbReference type="InterPro" id="IPR011343">
    <property type="entry name" value="DeoC"/>
</dbReference>
<dbReference type="SUPFAM" id="SSF55811">
    <property type="entry name" value="Nudix"/>
    <property type="match status" value="1"/>
</dbReference>
<feature type="active site" description="Proton donor/acceptor" evidence="7">
    <location>
        <position position="333"/>
    </location>
</feature>
<dbReference type="Proteomes" id="UP001185012">
    <property type="component" value="Unassembled WGS sequence"/>
</dbReference>
<gene>
    <name evidence="7" type="primary">deoC</name>
    <name evidence="10" type="ORF">JOE21_001049</name>
</gene>
<comment type="subcellular location">
    <subcellularLocation>
        <location evidence="7">Cytoplasm</location>
    </subcellularLocation>
</comment>
<comment type="function">
    <text evidence="7">Catalyzes a reversible aldol reaction between acetaldehyde and D-glyceraldehyde 3-phosphate to generate 2-deoxy-D-ribose 5-phosphate.</text>
</comment>
<evidence type="ECO:0000256" key="3">
    <source>
        <dbReference type="ARBA" id="ARBA00022801"/>
    </source>
</evidence>
<evidence type="ECO:0000256" key="5">
    <source>
        <dbReference type="ARBA" id="ARBA00023270"/>
    </source>
</evidence>
<feature type="active site" description="Proton donor/acceptor" evidence="7">
    <location>
        <position position="242"/>
    </location>
</feature>
<dbReference type="InterPro" id="IPR020084">
    <property type="entry name" value="NUDIX_hydrolase_CS"/>
</dbReference>
<comment type="catalytic activity">
    <reaction evidence="6 7">
        <text>2-deoxy-D-ribose 5-phosphate = D-glyceraldehyde 3-phosphate + acetaldehyde</text>
        <dbReference type="Rhea" id="RHEA:12821"/>
        <dbReference type="ChEBI" id="CHEBI:15343"/>
        <dbReference type="ChEBI" id="CHEBI:59776"/>
        <dbReference type="ChEBI" id="CHEBI:62877"/>
        <dbReference type="EC" id="4.1.2.4"/>
    </reaction>
</comment>
<comment type="similarity">
    <text evidence="8">Belongs to the Nudix hydrolase family.</text>
</comment>
<dbReference type="InterPro" id="IPR020476">
    <property type="entry name" value="Nudix_hydrolase"/>
</dbReference>
<dbReference type="Pfam" id="PF01791">
    <property type="entry name" value="DeoC"/>
    <property type="match status" value="1"/>
</dbReference>
<dbReference type="InterPro" id="IPR002915">
    <property type="entry name" value="DeoC/FbaB/LacD_aldolase"/>
</dbReference>
<dbReference type="HAMAP" id="MF_00114">
    <property type="entry name" value="DeoC_type1"/>
    <property type="match status" value="1"/>
</dbReference>
<reference evidence="10 11" key="1">
    <citation type="submission" date="2023-07" db="EMBL/GenBank/DDBJ databases">
        <title>Genomic Encyclopedia of Type Strains, Phase IV (KMG-IV): sequencing the most valuable type-strain genomes for metagenomic binning, comparative biology and taxonomic classification.</title>
        <authorList>
            <person name="Goeker M."/>
        </authorList>
    </citation>
    <scope>NUCLEOTIDE SEQUENCE [LARGE SCALE GENOMIC DNA]</scope>
    <source>
        <strain evidence="10 11">DSM 45903</strain>
    </source>
</reference>
<evidence type="ECO:0000256" key="1">
    <source>
        <dbReference type="ARBA" id="ARBA00010936"/>
    </source>
</evidence>
<name>A0ABU1IJX3_9BACL</name>
<evidence type="ECO:0000256" key="4">
    <source>
        <dbReference type="ARBA" id="ARBA00023239"/>
    </source>
</evidence>
<dbReference type="InterPro" id="IPR015797">
    <property type="entry name" value="NUDIX_hydrolase-like_dom_sf"/>
</dbReference>
<dbReference type="EMBL" id="JAVDQG010000002">
    <property type="protein sequence ID" value="MDR6225058.1"/>
    <property type="molecule type" value="Genomic_DNA"/>
</dbReference>
<dbReference type="Pfam" id="PF00293">
    <property type="entry name" value="NUDIX"/>
    <property type="match status" value="1"/>
</dbReference>
<feature type="domain" description="Nudix hydrolase" evidence="9">
    <location>
        <begin position="1"/>
        <end position="136"/>
    </location>
</feature>
<dbReference type="PROSITE" id="PS00893">
    <property type="entry name" value="NUDIX_BOX"/>
    <property type="match status" value="1"/>
</dbReference>
<keyword evidence="5 7" id="KW-0704">Schiff base</keyword>
<dbReference type="PRINTS" id="PR00502">
    <property type="entry name" value="NUDIXFAMILY"/>
</dbReference>